<gene>
    <name evidence="2" type="ORF">CD934_25640</name>
</gene>
<dbReference type="AlphaFoldDB" id="A0A514JWA6"/>
<feature type="region of interest" description="Disordered" evidence="1">
    <location>
        <begin position="102"/>
        <end position="140"/>
    </location>
</feature>
<protein>
    <submittedName>
        <fullName evidence="2">Uncharacterized protein</fullName>
    </submittedName>
</protein>
<dbReference type="Proteomes" id="UP000316215">
    <property type="component" value="Chromosome"/>
</dbReference>
<dbReference type="RefSeq" id="WP_142233256.1">
    <property type="nucleotide sequence ID" value="NZ_CP022310.1"/>
</dbReference>
<name>A0A514JWA6_9ACTN</name>
<evidence type="ECO:0000313" key="2">
    <source>
        <dbReference type="EMBL" id="QDI71684.1"/>
    </source>
</evidence>
<evidence type="ECO:0000256" key="1">
    <source>
        <dbReference type="SAM" id="MobiDB-lite"/>
    </source>
</evidence>
<keyword evidence="3" id="KW-1185">Reference proteome</keyword>
<dbReference type="EMBL" id="CP022310">
    <property type="protein sequence ID" value="QDI71684.1"/>
    <property type="molecule type" value="Genomic_DNA"/>
</dbReference>
<accession>A0A514JWA6</accession>
<reference evidence="2 3" key="1">
    <citation type="submission" date="2017-07" db="EMBL/GenBank/DDBJ databases">
        <title>The Complete Genome of Streptomyces asterosporus-ZSY.</title>
        <authorList>
            <person name="Zhang S."/>
        </authorList>
    </citation>
    <scope>NUCLEOTIDE SEQUENCE [LARGE SCALE GENOMIC DNA]</scope>
    <source>
        <strain evidence="2 3">DSM 41452</strain>
    </source>
</reference>
<sequence length="140" mass="15431">MDPYLLTLAGTAGTSLVGLLVAEGWQQTRDGVVTVWRRFRPQTADEVGRDLDASRATALDAAESEGPDVTGPLQGRWAARFGELLAEHPEAADELRDLLEQWERRSPDGRPTDGGVRMEAHATDHGRIYQAARDIHTTER</sequence>
<dbReference type="KEGG" id="sast:CD934_25640"/>
<proteinExistence type="predicted"/>
<organism evidence="2 3">
    <name type="scientific">Streptomyces calvus</name>
    <dbReference type="NCBI Taxonomy" id="67282"/>
    <lineage>
        <taxon>Bacteria</taxon>
        <taxon>Bacillati</taxon>
        <taxon>Actinomycetota</taxon>
        <taxon>Actinomycetes</taxon>
        <taxon>Kitasatosporales</taxon>
        <taxon>Streptomycetaceae</taxon>
        <taxon>Streptomyces</taxon>
    </lineage>
</organism>
<evidence type="ECO:0000313" key="3">
    <source>
        <dbReference type="Proteomes" id="UP000316215"/>
    </source>
</evidence>